<sequence length="148" mass="16719">MDPQATWTRLLEAWKDHDWEELQAAAKDLKHWMARGGFPPDVLPQQSMGPMWNRAVVRAVCEFALQMAWQVLQSPNGIPKRVPFSVSCFECDAGSPASYEEAAAAGWTGIEFRPDLPLENFLGYCPDHVPSPPWDEHDTEVAVQRRAQ</sequence>
<reference evidence="1 3" key="1">
    <citation type="journal article" date="2016" name="Front. Microbiol.">
        <title>Fuerstia marisgermanicae gen. nov., sp. nov., an Unusual Member of the Phylum Planctomycetes from the German Wadden Sea.</title>
        <authorList>
            <person name="Kohn T."/>
            <person name="Heuer A."/>
            <person name="Jogler M."/>
            <person name="Vollmers J."/>
            <person name="Boedeker C."/>
            <person name="Bunk B."/>
            <person name="Rast P."/>
            <person name="Borchert D."/>
            <person name="Glockner I."/>
            <person name="Freese H.M."/>
            <person name="Klenk H.P."/>
            <person name="Overmann J."/>
            <person name="Kaster A.K."/>
            <person name="Rohde M."/>
            <person name="Wiegand S."/>
            <person name="Jogler C."/>
        </authorList>
    </citation>
    <scope>NUCLEOTIDE SEQUENCE [LARGE SCALE GENOMIC DNA]</scope>
    <source>
        <strain evidence="1 3">NH11</strain>
    </source>
</reference>
<proteinExistence type="predicted"/>
<evidence type="ECO:0000313" key="3">
    <source>
        <dbReference type="Proteomes" id="UP000187735"/>
    </source>
</evidence>
<accession>A0A1P8WGM2</accession>
<dbReference type="OrthoDB" id="218143at2"/>
<dbReference type="Proteomes" id="UP000187735">
    <property type="component" value="Chromosome"/>
</dbReference>
<dbReference type="AlphaFoldDB" id="A0A1P8WGM2"/>
<dbReference type="RefSeq" id="WP_077024713.1">
    <property type="nucleotide sequence ID" value="NZ_CP017641.1"/>
</dbReference>
<dbReference type="STRING" id="1891926.Fuma_02836"/>
<keyword evidence="3" id="KW-1185">Reference proteome</keyword>
<name>A0A1P8WGM2_9PLAN</name>
<dbReference type="KEGG" id="fmr:Fuma_02836"/>
<evidence type="ECO:0000313" key="1">
    <source>
        <dbReference type="EMBL" id="APZ93219.1"/>
    </source>
</evidence>
<dbReference type="KEGG" id="fmr:Fuma_06087"/>
<protein>
    <submittedName>
        <fullName evidence="1">Uncharacterized protein</fullName>
    </submittedName>
</protein>
<dbReference type="EMBL" id="CP017641">
    <property type="protein sequence ID" value="APZ93219.1"/>
    <property type="molecule type" value="Genomic_DNA"/>
</dbReference>
<evidence type="ECO:0000313" key="2">
    <source>
        <dbReference type="EMBL" id="APZ96418.1"/>
    </source>
</evidence>
<gene>
    <name evidence="1" type="ORF">Fuma_02836</name>
    <name evidence="2" type="ORF">Fuma_06087</name>
</gene>
<dbReference type="EMBL" id="CP017641">
    <property type="protein sequence ID" value="APZ96418.1"/>
    <property type="molecule type" value="Genomic_DNA"/>
</dbReference>
<organism evidence="1 3">
    <name type="scientific">Fuerstiella marisgermanici</name>
    <dbReference type="NCBI Taxonomy" id="1891926"/>
    <lineage>
        <taxon>Bacteria</taxon>
        <taxon>Pseudomonadati</taxon>
        <taxon>Planctomycetota</taxon>
        <taxon>Planctomycetia</taxon>
        <taxon>Planctomycetales</taxon>
        <taxon>Planctomycetaceae</taxon>
        <taxon>Fuerstiella</taxon>
    </lineage>
</organism>